<dbReference type="InterPro" id="IPR036526">
    <property type="entry name" value="C-N_Hydrolase_sf"/>
</dbReference>
<feature type="domain" description="CN hydrolase" evidence="3">
    <location>
        <begin position="5"/>
        <end position="256"/>
    </location>
</feature>
<dbReference type="Proteomes" id="UP000197215">
    <property type="component" value="Unassembled WGS sequence"/>
</dbReference>
<dbReference type="InterPro" id="IPR045254">
    <property type="entry name" value="Nit1/2_C-N_Hydrolase"/>
</dbReference>
<reference evidence="4 5" key="1">
    <citation type="submission" date="2017-06" db="EMBL/GenBank/DDBJ databases">
        <authorList>
            <person name="Kim H.J."/>
            <person name="Triplett B.A."/>
        </authorList>
    </citation>
    <scope>NUCLEOTIDE SEQUENCE [LARGE SCALE GENOMIC DNA]</scope>
    <source>
        <strain evidence="4 5">MWH-VicM1</strain>
    </source>
</reference>
<gene>
    <name evidence="4" type="ORF">SAMN06295916_1191</name>
</gene>
<dbReference type="InterPro" id="IPR003010">
    <property type="entry name" value="C-N_Hydrolase"/>
</dbReference>
<evidence type="ECO:0000259" key="3">
    <source>
        <dbReference type="PROSITE" id="PS50263"/>
    </source>
</evidence>
<dbReference type="PROSITE" id="PS50263">
    <property type="entry name" value="CN_HYDROLASE"/>
    <property type="match status" value="1"/>
</dbReference>
<keyword evidence="2" id="KW-0378">Hydrolase</keyword>
<dbReference type="SUPFAM" id="SSF56317">
    <property type="entry name" value="Carbon-nitrogen hydrolase"/>
    <property type="match status" value="1"/>
</dbReference>
<dbReference type="RefSeq" id="WP_088813062.1">
    <property type="nucleotide sequence ID" value="NZ_FYEX01000001.1"/>
</dbReference>
<sequence length="274" mass="30768">MNNKGQLNIASIQMVSSSSVETNLDVAEELVAKAKAAGADLAVLPEYFCLMGHSDTDKVKVRETFGSGFIQDRLKKIARNHKIYLVAGTIPLSSEQPNKVRNTSLVFDCQGEVIARYDKIHLFGFKQGEEEYQESNTIEPGSKPTSFEIQVNNETWRFGLTVCYDLRFPELYREIGIVDCHILSAAFTYTTGKSHWEILLRARAIENQCYVLASAQGGRHENGRTTWGQSMLIDPWGEIKSELKDGQGFVIGQLEKSTIHEIRAKLPSLQHRTL</sequence>
<accession>A0A212TGH8</accession>
<name>A0A212TGH8_9BURK</name>
<dbReference type="GO" id="GO:0016811">
    <property type="term" value="F:hydrolase activity, acting on carbon-nitrogen (but not peptide) bonds, in linear amides"/>
    <property type="evidence" value="ECO:0007669"/>
    <property type="project" value="InterPro"/>
</dbReference>
<dbReference type="PROSITE" id="PS01227">
    <property type="entry name" value="UPF0012"/>
    <property type="match status" value="1"/>
</dbReference>
<dbReference type="PANTHER" id="PTHR23088">
    <property type="entry name" value="NITRILASE-RELATED"/>
    <property type="match status" value="1"/>
</dbReference>
<dbReference type="Gene3D" id="3.60.110.10">
    <property type="entry name" value="Carbon-nitrogen hydrolase"/>
    <property type="match status" value="1"/>
</dbReference>
<dbReference type="PANTHER" id="PTHR23088:SF27">
    <property type="entry name" value="DEAMINATED GLUTATHIONE AMIDASE"/>
    <property type="match status" value="1"/>
</dbReference>
<evidence type="ECO:0000313" key="4">
    <source>
        <dbReference type="EMBL" id="SNC64926.1"/>
    </source>
</evidence>
<dbReference type="InterPro" id="IPR001110">
    <property type="entry name" value="UPF0012_CS"/>
</dbReference>
<comment type="similarity">
    <text evidence="1">Belongs to the carbon-nitrogen hydrolase superfamily. NIT1/NIT2 family.</text>
</comment>
<proteinExistence type="inferred from homology"/>
<organism evidence="4 5">
    <name type="scientific">Polynucleobacter victoriensis</name>
    <dbReference type="NCBI Taxonomy" id="2049319"/>
    <lineage>
        <taxon>Bacteria</taxon>
        <taxon>Pseudomonadati</taxon>
        <taxon>Pseudomonadota</taxon>
        <taxon>Betaproteobacteria</taxon>
        <taxon>Burkholderiales</taxon>
        <taxon>Burkholderiaceae</taxon>
        <taxon>Polynucleobacter</taxon>
    </lineage>
</organism>
<keyword evidence="5" id="KW-1185">Reference proteome</keyword>
<protein>
    <submittedName>
        <fullName evidence="4">Nitrilase</fullName>
    </submittedName>
</protein>
<evidence type="ECO:0000256" key="1">
    <source>
        <dbReference type="ARBA" id="ARBA00010613"/>
    </source>
</evidence>
<dbReference type="OrthoDB" id="9811121at2"/>
<evidence type="ECO:0000313" key="5">
    <source>
        <dbReference type="Proteomes" id="UP000197215"/>
    </source>
</evidence>
<dbReference type="Pfam" id="PF00795">
    <property type="entry name" value="CN_hydrolase"/>
    <property type="match status" value="1"/>
</dbReference>
<dbReference type="AlphaFoldDB" id="A0A212TGH8"/>
<dbReference type="CDD" id="cd07572">
    <property type="entry name" value="nit"/>
    <property type="match status" value="1"/>
</dbReference>
<dbReference type="EMBL" id="FYEX01000001">
    <property type="protein sequence ID" value="SNC64926.1"/>
    <property type="molecule type" value="Genomic_DNA"/>
</dbReference>
<evidence type="ECO:0000256" key="2">
    <source>
        <dbReference type="ARBA" id="ARBA00022801"/>
    </source>
</evidence>